<dbReference type="Pfam" id="PF00149">
    <property type="entry name" value="Metallophos"/>
    <property type="match status" value="1"/>
</dbReference>
<evidence type="ECO:0000313" key="10">
    <source>
        <dbReference type="Proteomes" id="UP000666240"/>
    </source>
</evidence>
<feature type="compositionally biased region" description="Basic and acidic residues" evidence="7">
    <location>
        <begin position="715"/>
        <end position="724"/>
    </location>
</feature>
<dbReference type="PROSITE" id="PS51782">
    <property type="entry name" value="LYSM"/>
    <property type="match status" value="1"/>
</dbReference>
<dbReference type="InterPro" id="IPR008334">
    <property type="entry name" value="5'-Nucleotdase_C"/>
</dbReference>
<feature type="domain" description="LysM" evidence="8">
    <location>
        <begin position="716"/>
        <end position="763"/>
    </location>
</feature>
<dbReference type="Pfam" id="PF01476">
    <property type="entry name" value="LysM"/>
    <property type="match status" value="1"/>
</dbReference>
<organism evidence="9 10">
    <name type="scientific">Tianweitania sediminis</name>
    <dbReference type="NCBI Taxonomy" id="1502156"/>
    <lineage>
        <taxon>Bacteria</taxon>
        <taxon>Pseudomonadati</taxon>
        <taxon>Pseudomonadota</taxon>
        <taxon>Alphaproteobacteria</taxon>
        <taxon>Hyphomicrobiales</taxon>
        <taxon>Phyllobacteriaceae</taxon>
        <taxon>Tianweitania</taxon>
    </lineage>
</organism>
<evidence type="ECO:0000256" key="5">
    <source>
        <dbReference type="ARBA" id="ARBA00022801"/>
    </source>
</evidence>
<dbReference type="PRINTS" id="PR01607">
    <property type="entry name" value="APYRASEFAMLY"/>
</dbReference>
<comment type="similarity">
    <text evidence="1 6">Belongs to the 5'-nucleotidase family.</text>
</comment>
<feature type="compositionally biased region" description="Low complexity" evidence="7">
    <location>
        <begin position="555"/>
        <end position="576"/>
    </location>
</feature>
<dbReference type="SMART" id="SM00257">
    <property type="entry name" value="LysM"/>
    <property type="match status" value="1"/>
</dbReference>
<dbReference type="SUPFAM" id="SSF56300">
    <property type="entry name" value="Metallo-dependent phosphatases"/>
    <property type="match status" value="1"/>
</dbReference>
<dbReference type="InterPro" id="IPR004843">
    <property type="entry name" value="Calcineurin-like_PHP"/>
</dbReference>
<keyword evidence="3 6" id="KW-0732">Signal</keyword>
<keyword evidence="4 6" id="KW-0547">Nucleotide-binding</keyword>
<keyword evidence="5 6" id="KW-0378">Hydrolase</keyword>
<dbReference type="Pfam" id="PF02872">
    <property type="entry name" value="5_nucleotid_C"/>
    <property type="match status" value="1"/>
</dbReference>
<keyword evidence="10" id="KW-1185">Reference proteome</keyword>
<evidence type="ECO:0000256" key="2">
    <source>
        <dbReference type="ARBA" id="ARBA00022723"/>
    </source>
</evidence>
<feature type="compositionally biased region" description="Low complexity" evidence="7">
    <location>
        <begin position="587"/>
        <end position="625"/>
    </location>
</feature>
<evidence type="ECO:0000259" key="8">
    <source>
        <dbReference type="PROSITE" id="PS51782"/>
    </source>
</evidence>
<dbReference type="InterPro" id="IPR006179">
    <property type="entry name" value="5_nucleotidase/apyrase"/>
</dbReference>
<proteinExistence type="inferred from homology"/>
<dbReference type="Gene3D" id="3.90.780.10">
    <property type="entry name" value="5'-Nucleotidase, C-terminal domain"/>
    <property type="match status" value="1"/>
</dbReference>
<dbReference type="CDD" id="cd00118">
    <property type="entry name" value="LysM"/>
    <property type="match status" value="1"/>
</dbReference>
<evidence type="ECO:0000256" key="3">
    <source>
        <dbReference type="ARBA" id="ARBA00022729"/>
    </source>
</evidence>
<dbReference type="GO" id="GO:0016788">
    <property type="term" value="F:hydrolase activity, acting on ester bonds"/>
    <property type="evidence" value="ECO:0007669"/>
    <property type="project" value="InterPro"/>
</dbReference>
<dbReference type="CDD" id="cd07409">
    <property type="entry name" value="MPP_CD73_N"/>
    <property type="match status" value="1"/>
</dbReference>
<reference evidence="9" key="1">
    <citation type="submission" date="2021-03" db="EMBL/GenBank/DDBJ databases">
        <title>Genome sequencing and assembly of Tianweitania sediminis.</title>
        <authorList>
            <person name="Chhetri G."/>
        </authorList>
    </citation>
    <scope>NUCLEOTIDE SEQUENCE</scope>
    <source>
        <strain evidence="9">Z8</strain>
    </source>
</reference>
<dbReference type="Gene3D" id="3.10.350.10">
    <property type="entry name" value="LysM domain"/>
    <property type="match status" value="1"/>
</dbReference>
<dbReference type="GO" id="GO:0009166">
    <property type="term" value="P:nucleotide catabolic process"/>
    <property type="evidence" value="ECO:0007669"/>
    <property type="project" value="InterPro"/>
</dbReference>
<feature type="chain" id="PRO_5035341206" evidence="6">
    <location>
        <begin position="25"/>
        <end position="767"/>
    </location>
</feature>
<feature type="signal peptide" evidence="6">
    <location>
        <begin position="1"/>
        <end position="24"/>
    </location>
</feature>
<gene>
    <name evidence="9" type="ORF">J5Y06_11595</name>
</gene>
<dbReference type="InterPro" id="IPR006146">
    <property type="entry name" value="5'-Nucleotdase_CS"/>
</dbReference>
<dbReference type="PANTHER" id="PTHR11575">
    <property type="entry name" value="5'-NUCLEOTIDASE-RELATED"/>
    <property type="match status" value="1"/>
</dbReference>
<name>A0A8J7UHK6_9HYPH</name>
<feature type="compositionally biased region" description="Polar residues" evidence="7">
    <location>
        <begin position="577"/>
        <end position="586"/>
    </location>
</feature>
<dbReference type="RefSeq" id="WP_209335320.1">
    <property type="nucleotide sequence ID" value="NZ_JAGIYY010000003.1"/>
</dbReference>
<evidence type="ECO:0000256" key="1">
    <source>
        <dbReference type="ARBA" id="ARBA00006654"/>
    </source>
</evidence>
<dbReference type="PROSITE" id="PS00785">
    <property type="entry name" value="5_NUCLEOTIDASE_1"/>
    <property type="match status" value="1"/>
</dbReference>
<dbReference type="PROSITE" id="PS00786">
    <property type="entry name" value="5_NUCLEOTIDASE_2"/>
    <property type="match status" value="1"/>
</dbReference>
<sequence length="767" mass="80613">MKRIALLAALSTSVLSLSAGLSYADYTLNILHINDWHSRIEGNNKYESTCSQEEKDKGECFGGAARLVTAIRQQRESLNGQNVIVLNAGDNYQGSLFFQTYHGDVENEFSNLIDFDAMVVGNHEFDNGEDGVKRLLDQATFPVLGANVDVANGAQLPKDKLLPSTVVEIGGEKIGVIGVVTTDTADIATPGPNISFADDVTAIEAEVNSLTDQGVNKIIALTHVGYVRDRDVLAKIPGVDVVVGGHSHTVLSNDGNAEGPYPTMVDGAEGRDVPVVTAGSYSKYLGNLSVTFDDQGNVTSASGDPILLDNSIPEDPQVLERVAELGGPIEELKAKQVGELTAPADGSRESCRAQECEMGNLIADAILDRTKDQGVTIAIQNGGGIRSSIDGGPVTMGEVLTVLPFQNTVATFQLSGEDLKASLEGAVSAIEEGKGKFPQVAGIRYTLDKSVAPNEGRIKSVEVSESGNWTPLDPAKTYTIVTNNFVRNGGDDYDLFETNAQNAYDYGPSLEQVVAEYISENSPYTPKLENRIIMADAAPTSQPAAAETVPTQNSEQTPAEPTASEPPSAEPTSQPTNTEPTQNSEQTPVEPTASEPPSAEPTSQPTTTTPPASTTPATNEAAPAPAMNPALDANDIDVPEPVAPAPTTPPTNFGTEAPAPSGTSANTQPTQNSEQTPTEPTASEPPSAEPTNQGASTTPTPEASAATMNAPAASEQRRTVRRGDSLWRIAEEVYGDGAKWRVIADANPAVRSGRLAVGMELVIPAAN</sequence>
<dbReference type="InterPro" id="IPR036907">
    <property type="entry name" value="5'-Nucleotdase_C_sf"/>
</dbReference>
<dbReference type="Proteomes" id="UP000666240">
    <property type="component" value="Unassembled WGS sequence"/>
</dbReference>
<evidence type="ECO:0000313" key="9">
    <source>
        <dbReference type="EMBL" id="MBP0439294.1"/>
    </source>
</evidence>
<comment type="caution">
    <text evidence="9">The sequence shown here is derived from an EMBL/GenBank/DDBJ whole genome shotgun (WGS) entry which is preliminary data.</text>
</comment>
<dbReference type="Gene3D" id="3.60.21.10">
    <property type="match status" value="1"/>
</dbReference>
<feature type="compositionally biased region" description="Polar residues" evidence="7">
    <location>
        <begin position="661"/>
        <end position="672"/>
    </location>
</feature>
<dbReference type="InterPro" id="IPR036779">
    <property type="entry name" value="LysM_dom_sf"/>
</dbReference>
<dbReference type="AlphaFoldDB" id="A0A8J7UHK6"/>
<dbReference type="PANTHER" id="PTHR11575:SF24">
    <property type="entry name" value="5'-NUCLEOTIDASE"/>
    <property type="match status" value="1"/>
</dbReference>
<feature type="region of interest" description="Disordered" evidence="7">
    <location>
        <begin position="540"/>
        <end position="724"/>
    </location>
</feature>
<dbReference type="FunFam" id="3.60.21.10:FF:000020">
    <property type="entry name" value="NT5E isoform 4"/>
    <property type="match status" value="1"/>
</dbReference>
<accession>A0A8J7UHK6</accession>
<evidence type="ECO:0000256" key="7">
    <source>
        <dbReference type="SAM" id="MobiDB-lite"/>
    </source>
</evidence>
<dbReference type="GO" id="GO:0046872">
    <property type="term" value="F:metal ion binding"/>
    <property type="evidence" value="ECO:0007669"/>
    <property type="project" value="UniProtKB-KW"/>
</dbReference>
<evidence type="ECO:0000256" key="6">
    <source>
        <dbReference type="RuleBase" id="RU362119"/>
    </source>
</evidence>
<evidence type="ECO:0000256" key="4">
    <source>
        <dbReference type="ARBA" id="ARBA00022741"/>
    </source>
</evidence>
<keyword evidence="2" id="KW-0479">Metal-binding</keyword>
<dbReference type="SUPFAM" id="SSF55816">
    <property type="entry name" value="5'-nucleotidase (syn. UDP-sugar hydrolase), C-terminal domain"/>
    <property type="match status" value="1"/>
</dbReference>
<dbReference type="InterPro" id="IPR029052">
    <property type="entry name" value="Metallo-depent_PP-like"/>
</dbReference>
<feature type="compositionally biased region" description="Low complexity" evidence="7">
    <location>
        <begin position="673"/>
        <end position="713"/>
    </location>
</feature>
<dbReference type="EMBL" id="JAGIYY010000003">
    <property type="protein sequence ID" value="MBP0439294.1"/>
    <property type="molecule type" value="Genomic_DNA"/>
</dbReference>
<dbReference type="InterPro" id="IPR018392">
    <property type="entry name" value="LysM"/>
</dbReference>
<dbReference type="GO" id="GO:0000166">
    <property type="term" value="F:nucleotide binding"/>
    <property type="evidence" value="ECO:0007669"/>
    <property type="project" value="UniProtKB-KW"/>
</dbReference>
<protein>
    <submittedName>
        <fullName evidence="9">5'-nucleotidase C-terminal domain-containing protein</fullName>
    </submittedName>
</protein>